<dbReference type="AlphaFoldDB" id="A0A429JV39"/>
<dbReference type="EMBL" id="RFES01000011">
    <property type="protein sequence ID" value="RSO54121.1"/>
    <property type="molecule type" value="Genomic_DNA"/>
</dbReference>
<sequence length="428" mass="49304">MIFLQNMRALSIINYLGLVLFVFFFIFGMQTPVGSIAQILSLLLIFYGLLNVKQYFLKPPKAIFYFFIFLFFDFLICFIVPVALGTYDFSIIPTKLNFIVSMLATYVLARKLSLSDKFDDKDFFKLLLNVFMLQAVLVVCMLINSDFAQLVMNYTRSGDIGERLKDSYDGARGLGIADSAAFGFAISMGLLIFLVFFSYKNKFINLRLFVFLLAIGVVASISAGRTAILGIIFGFLYLAINFKNFRALFTLILSVVALLFSLLFLININQASIENETLSYFYSYSMEPILNYIYYGSFATGSTDILIDMYFPLTEHQIFIGDGRYMDGQAYYMSTDAGYMRYALFYGIFISSILYLFFILFLIKTLMKVHDRKYLIFIIFLAVLSFILHYKGEVILLAISYNKILFLILFFIYFKSFALKEKSMERLM</sequence>
<evidence type="ECO:0000256" key="1">
    <source>
        <dbReference type="SAM" id="Phobius"/>
    </source>
</evidence>
<proteinExistence type="predicted"/>
<evidence type="ECO:0000313" key="2">
    <source>
        <dbReference type="EMBL" id="RSO54121.1"/>
    </source>
</evidence>
<organism evidence="2 3">
    <name type="scientific">Acinetobacter lactucae</name>
    <dbReference type="NCBI Taxonomy" id="1785128"/>
    <lineage>
        <taxon>Bacteria</taxon>
        <taxon>Pseudomonadati</taxon>
        <taxon>Pseudomonadota</taxon>
        <taxon>Gammaproteobacteria</taxon>
        <taxon>Moraxellales</taxon>
        <taxon>Moraxellaceae</taxon>
        <taxon>Acinetobacter</taxon>
        <taxon>Acinetobacter calcoaceticus/baumannii complex</taxon>
    </lineage>
</organism>
<feature type="transmembrane region" description="Helical" evidence="1">
    <location>
        <begin position="12"/>
        <end position="29"/>
    </location>
</feature>
<dbReference type="RefSeq" id="WP_125699588.1">
    <property type="nucleotide sequence ID" value="NZ_JAHPPM010000010.1"/>
</dbReference>
<accession>A0A429JV39</accession>
<feature type="transmembrane region" description="Helical" evidence="1">
    <location>
        <begin position="126"/>
        <end position="144"/>
    </location>
</feature>
<feature type="transmembrane region" description="Helical" evidence="1">
    <location>
        <begin position="289"/>
        <end position="307"/>
    </location>
</feature>
<comment type="caution">
    <text evidence="2">The sequence shown here is derived from an EMBL/GenBank/DDBJ whole genome shotgun (WGS) entry which is preliminary data.</text>
</comment>
<gene>
    <name evidence="2" type="ORF">EA756_15195</name>
</gene>
<feature type="transmembrane region" description="Helical" evidence="1">
    <location>
        <begin position="343"/>
        <end position="362"/>
    </location>
</feature>
<feature type="transmembrane region" description="Helical" evidence="1">
    <location>
        <begin position="64"/>
        <end position="84"/>
    </location>
</feature>
<feature type="transmembrane region" description="Helical" evidence="1">
    <location>
        <begin position="96"/>
        <end position="114"/>
    </location>
</feature>
<keyword evidence="1" id="KW-0472">Membrane</keyword>
<protein>
    <recommendedName>
        <fullName evidence="4">Wzy</fullName>
    </recommendedName>
</protein>
<feature type="transmembrane region" description="Helical" evidence="1">
    <location>
        <begin position="246"/>
        <end position="268"/>
    </location>
</feature>
<reference evidence="2 3" key="1">
    <citation type="submission" date="2018-10" db="EMBL/GenBank/DDBJ databases">
        <title>GWAS and RNA-Seq identify cryptic mechanisms of antimicrobial resistance in Acinetobacter baumannii.</title>
        <authorList>
            <person name="Sahl J.W."/>
        </authorList>
    </citation>
    <scope>NUCLEOTIDE SEQUENCE [LARGE SCALE GENOMIC DNA]</scope>
    <source>
        <strain evidence="2 3">TG41018</strain>
    </source>
</reference>
<feature type="transmembrane region" description="Helical" evidence="1">
    <location>
        <begin position="35"/>
        <end position="52"/>
    </location>
</feature>
<evidence type="ECO:0008006" key="4">
    <source>
        <dbReference type="Google" id="ProtNLM"/>
    </source>
</evidence>
<keyword evidence="1" id="KW-1133">Transmembrane helix</keyword>
<feature type="transmembrane region" description="Helical" evidence="1">
    <location>
        <begin position="174"/>
        <end position="197"/>
    </location>
</feature>
<dbReference type="Proteomes" id="UP000276905">
    <property type="component" value="Unassembled WGS sequence"/>
</dbReference>
<feature type="transmembrane region" description="Helical" evidence="1">
    <location>
        <begin position="374"/>
        <end position="390"/>
    </location>
</feature>
<keyword evidence="1" id="KW-0812">Transmembrane</keyword>
<feature type="transmembrane region" description="Helical" evidence="1">
    <location>
        <begin position="396"/>
        <end position="414"/>
    </location>
</feature>
<name>A0A429JV39_9GAMM</name>
<evidence type="ECO:0000313" key="3">
    <source>
        <dbReference type="Proteomes" id="UP000276905"/>
    </source>
</evidence>
<feature type="transmembrane region" description="Helical" evidence="1">
    <location>
        <begin position="209"/>
        <end position="240"/>
    </location>
</feature>